<dbReference type="EMBL" id="LR784009">
    <property type="protein sequence ID" value="CAB3231660.1"/>
    <property type="molecule type" value="mRNA"/>
</dbReference>
<proteinExistence type="evidence at transcript level"/>
<protein>
    <submittedName>
        <fullName evidence="3">CAP-Gly domain-containing linker protein 1-like</fullName>
    </submittedName>
</protein>
<gene>
    <name evidence="3" type="primary">Clip1-002</name>
</gene>
<feature type="compositionally biased region" description="Basic and acidic residues" evidence="2">
    <location>
        <begin position="270"/>
        <end position="286"/>
    </location>
</feature>
<name>A0A6F9D9D0_9ASCI</name>
<sequence length="427" mass="50574">MEAKAADVESRSNAEKNNLIEKINKLTLLMQNTTKTFKEHETEKGQKISELSEAVENLSKKNERIEMEKKKSSEEAERRVKEVSNENEDLKEKYQAKLNEVRDIMTVKIAQVRRQVDDQVANARSELEKEIRTEWDEKHENQRKTEEAIRVEITDEFAKKEAELEEQHQFTLRNLMNMQAEEMKEMQKKLELANTKLRKSLKDGEKVCQSLQEVRMTLRILRKKLPSSIYKEIFEENDTKTSDDPEQHRGMKSLLDDLALRMRELKDLRRSLERQEQRGNKEKQNDSDWEEEALSMEIKHNSKVIEAEHLKKLIRQKQLEVAYKSKRQPATVTSINPNDVTQEPYFVMLKPKLHSASSKGRKQRVNDRKVHEKKTKVLDSGRSEWLERRHSTVQFNPTNNARNVWHRPDLLKRLKYQRNGYVDKGFP</sequence>
<evidence type="ECO:0000256" key="1">
    <source>
        <dbReference type="SAM" id="Coils"/>
    </source>
</evidence>
<feature type="region of interest" description="Disordered" evidence="2">
    <location>
        <begin position="39"/>
        <end position="88"/>
    </location>
</feature>
<dbReference type="AlphaFoldDB" id="A0A6F9D9D0"/>
<accession>A0A6F9D9D0</accession>
<evidence type="ECO:0000256" key="2">
    <source>
        <dbReference type="SAM" id="MobiDB-lite"/>
    </source>
</evidence>
<feature type="coiled-coil region" evidence="1">
    <location>
        <begin position="161"/>
        <end position="203"/>
    </location>
</feature>
<reference evidence="3" key="1">
    <citation type="submission" date="2020-04" db="EMBL/GenBank/DDBJ databases">
        <authorList>
            <person name="Neveu A P."/>
        </authorList>
    </citation>
    <scope>NUCLEOTIDE SEQUENCE</scope>
    <source>
        <tissue evidence="3">Whole embryo</tissue>
    </source>
</reference>
<keyword evidence="1" id="KW-0175">Coiled coil</keyword>
<feature type="compositionally biased region" description="Basic and acidic residues" evidence="2">
    <location>
        <begin position="58"/>
        <end position="88"/>
    </location>
</feature>
<feature type="region of interest" description="Disordered" evidence="2">
    <location>
        <begin position="270"/>
        <end position="292"/>
    </location>
</feature>
<evidence type="ECO:0000313" key="3">
    <source>
        <dbReference type="EMBL" id="CAB3231660.1"/>
    </source>
</evidence>
<organism evidence="3">
    <name type="scientific">Phallusia mammillata</name>
    <dbReference type="NCBI Taxonomy" id="59560"/>
    <lineage>
        <taxon>Eukaryota</taxon>
        <taxon>Metazoa</taxon>
        <taxon>Chordata</taxon>
        <taxon>Tunicata</taxon>
        <taxon>Ascidiacea</taxon>
        <taxon>Phlebobranchia</taxon>
        <taxon>Ascidiidae</taxon>
        <taxon>Phallusia</taxon>
    </lineage>
</organism>